<sequence>MDSEPKCRFNFPMDTCSKTRLDFEEIHTKGNEPQYKARIVTRRNDSQLNNNQQLQLQGWRAKCDIQVVIDHYACVKYLTKYASKGEPRTPMLKAAFNRIMNNAPSNDNPHKAIKKLL</sequence>
<name>A0A6S7FVN6_PARCT</name>
<protein>
    <submittedName>
        <fullName evidence="1">Uncharacterized protein</fullName>
    </submittedName>
</protein>
<organism evidence="1 2">
    <name type="scientific">Paramuricea clavata</name>
    <name type="common">Red gorgonian</name>
    <name type="synonym">Violescent sea-whip</name>
    <dbReference type="NCBI Taxonomy" id="317549"/>
    <lineage>
        <taxon>Eukaryota</taxon>
        <taxon>Metazoa</taxon>
        <taxon>Cnidaria</taxon>
        <taxon>Anthozoa</taxon>
        <taxon>Octocorallia</taxon>
        <taxon>Malacalcyonacea</taxon>
        <taxon>Plexauridae</taxon>
        <taxon>Paramuricea</taxon>
    </lineage>
</organism>
<reference evidence="1" key="1">
    <citation type="submission" date="2020-04" db="EMBL/GenBank/DDBJ databases">
        <authorList>
            <person name="Alioto T."/>
            <person name="Alioto T."/>
            <person name="Gomez Garrido J."/>
        </authorList>
    </citation>
    <scope>NUCLEOTIDE SEQUENCE</scope>
    <source>
        <strain evidence="1">A484AB</strain>
    </source>
</reference>
<evidence type="ECO:0000313" key="1">
    <source>
        <dbReference type="EMBL" id="CAB3978460.1"/>
    </source>
</evidence>
<accession>A0A6S7FVN6</accession>
<gene>
    <name evidence="1" type="ORF">PACLA_8A028140</name>
</gene>
<dbReference type="Proteomes" id="UP001152795">
    <property type="component" value="Unassembled WGS sequence"/>
</dbReference>
<proteinExistence type="predicted"/>
<evidence type="ECO:0000313" key="2">
    <source>
        <dbReference type="Proteomes" id="UP001152795"/>
    </source>
</evidence>
<keyword evidence="2" id="KW-1185">Reference proteome</keyword>
<dbReference type="EMBL" id="CACRXK020000115">
    <property type="protein sequence ID" value="CAB3978460.1"/>
    <property type="molecule type" value="Genomic_DNA"/>
</dbReference>
<dbReference type="AlphaFoldDB" id="A0A6S7FVN6"/>
<comment type="caution">
    <text evidence="1">The sequence shown here is derived from an EMBL/GenBank/DDBJ whole genome shotgun (WGS) entry which is preliminary data.</text>
</comment>